<name>A0A8W7PS56_ANOCL</name>
<evidence type="ECO:0000313" key="1">
    <source>
        <dbReference type="EnsemblMetazoa" id="ACOM036600-PA.1"/>
    </source>
</evidence>
<dbReference type="VEuPathDB" id="VectorBase:ACON2_039557"/>
<dbReference type="EnsemblMetazoa" id="ACOM036600-RA">
    <property type="protein sequence ID" value="ACOM036600-PA.1"/>
    <property type="gene ID" value="ACOM036600"/>
</dbReference>
<accession>A0A8W7PS56</accession>
<dbReference type="Proteomes" id="UP000075882">
    <property type="component" value="Unassembled WGS sequence"/>
</dbReference>
<sequence>MQCTNTPYKLSQLHLCRMEQLPNGTVALNISLDVRPVLNYLEITAKLFYKYTTYRPFMIDWSIELCQAYRMGGINPSSALVLKIIETTVPNIYYACPHGNRSYSVLDIVFRDTSNTVLISMQMYAAMRKQGLIG</sequence>
<reference evidence="1" key="1">
    <citation type="submission" date="2022-08" db="UniProtKB">
        <authorList>
            <consortium name="EnsemblMetazoa"/>
        </authorList>
    </citation>
    <scope>IDENTIFICATION</scope>
</reference>
<proteinExistence type="predicted"/>
<dbReference type="AlphaFoldDB" id="A0A8W7PS56"/>
<organism evidence="1">
    <name type="scientific">Anopheles coluzzii</name>
    <name type="common">African malaria mosquito</name>
    <dbReference type="NCBI Taxonomy" id="1518534"/>
    <lineage>
        <taxon>Eukaryota</taxon>
        <taxon>Metazoa</taxon>
        <taxon>Ecdysozoa</taxon>
        <taxon>Arthropoda</taxon>
        <taxon>Hexapoda</taxon>
        <taxon>Insecta</taxon>
        <taxon>Pterygota</taxon>
        <taxon>Neoptera</taxon>
        <taxon>Endopterygota</taxon>
        <taxon>Diptera</taxon>
        <taxon>Nematocera</taxon>
        <taxon>Culicoidea</taxon>
        <taxon>Culicidae</taxon>
        <taxon>Anophelinae</taxon>
        <taxon>Anopheles</taxon>
    </lineage>
</organism>
<dbReference type="PANTHER" id="PTHR20898">
    <property type="entry name" value="DAEDALUS ON 3-RELATED-RELATED"/>
    <property type="match status" value="1"/>
</dbReference>
<protein>
    <submittedName>
        <fullName evidence="1">Uncharacterized protein</fullName>
    </submittedName>
</protein>
<dbReference type="PANTHER" id="PTHR20898:SF0">
    <property type="entry name" value="DAEDALUS ON 3-RELATED"/>
    <property type="match status" value="1"/>
</dbReference>